<dbReference type="PANTHER" id="PTHR47938:SF35">
    <property type="entry name" value="PENTATRICOPEPTIDE REPEAT-CONTAINING PROTEIN 4, MITOCHONDRIAL-RELATED"/>
    <property type="match status" value="1"/>
</dbReference>
<organism evidence="1 2">
    <name type="scientific">Daldinia eschscholtzii</name>
    <dbReference type="NCBI Taxonomy" id="292717"/>
    <lineage>
        <taxon>Eukaryota</taxon>
        <taxon>Fungi</taxon>
        <taxon>Dikarya</taxon>
        <taxon>Ascomycota</taxon>
        <taxon>Pezizomycotina</taxon>
        <taxon>Sordariomycetes</taxon>
        <taxon>Xylariomycetidae</taxon>
        <taxon>Xylariales</taxon>
        <taxon>Hypoxylaceae</taxon>
        <taxon>Daldinia</taxon>
    </lineage>
</organism>
<dbReference type="InterPro" id="IPR011990">
    <property type="entry name" value="TPR-like_helical_dom_sf"/>
</dbReference>
<proteinExistence type="predicted"/>
<dbReference type="GO" id="GO:0005739">
    <property type="term" value="C:mitochondrion"/>
    <property type="evidence" value="ECO:0007669"/>
    <property type="project" value="TreeGrafter"/>
</dbReference>
<dbReference type="GO" id="GO:0003729">
    <property type="term" value="F:mRNA binding"/>
    <property type="evidence" value="ECO:0007669"/>
    <property type="project" value="TreeGrafter"/>
</dbReference>
<dbReference type="Gene3D" id="1.25.40.10">
    <property type="entry name" value="Tetratricopeptide repeat domain"/>
    <property type="match status" value="3"/>
</dbReference>
<accession>A0AAX6MER7</accession>
<dbReference type="GO" id="GO:0140053">
    <property type="term" value="P:mitochondrial gene expression"/>
    <property type="evidence" value="ECO:0007669"/>
    <property type="project" value="TreeGrafter"/>
</dbReference>
<evidence type="ECO:0000313" key="1">
    <source>
        <dbReference type="EMBL" id="KAK6951150.1"/>
    </source>
</evidence>
<evidence type="ECO:0000313" key="2">
    <source>
        <dbReference type="Proteomes" id="UP001369815"/>
    </source>
</evidence>
<dbReference type="EMBL" id="JBANMG010000007">
    <property type="protein sequence ID" value="KAK6951150.1"/>
    <property type="molecule type" value="Genomic_DNA"/>
</dbReference>
<dbReference type="Proteomes" id="UP001369815">
    <property type="component" value="Unassembled WGS sequence"/>
</dbReference>
<sequence length="793" mass="91963">MRSQLTRHVLRRILASEAHVALPPCFVFSRPAIHTHPVRYRVARTIQRRTFLKLFQKPPRVLKELDAEPGYETLLQFQAAEQNSIRPPMPDELVKAWRELFEYKTKHSRVVNSTQALCALRVLLHLNILPTNREDKQLSDEDLRMARDCLLKPPRDDHTTHLELSREIYAQLKRRGAHQPKDFYALSTALSQYGQSLEARDLVLDYYSRMSGREPSEALLRQFIPVIRGLAKEGREQELLDLVSKASRFGLEYDPTLHSIMTTFFSQRDRIGETKYWFNKPIGRNLTPAAPTYYEILKFALRNNQQEWALGIYMDLISSLESPKLRYNKPCWDTSFQWAIMLLGKGIDHIEHMIAVATKHTQGRPSSQPNIGTINGLIRIAIDKNDPYLAERFIALARKLRMEPNYKTYMLQLEYRIRANDMDGAFAAYESLRDLEESTKDKEVSVLNLFIRAMCAAPEPNHARVLEVTSYLEQRRITLEPETLVSICMAFLKNDETFEVIDTLSLHTVHYSIAERSMVRKAFVQYCLDQKNSTARVWDAYALLRQFFPELEAEDREAIMNAFFDRRRADMAVHVFKHMHSHANRQIQPTLETYVRFMEGIGKCPDEESLKAVHNMLKMDTTIQPSTRLYNALMIGYVACELPYRALDFWTEIASSPDGPSYNTLEIVFRAYEVTPDGDSLANELWEKIKRMDIEVPDNVYIAYVVTTAAHSHLTVAKMLLENMDNVVGKGPTFHNLGTVFNVLPSQEMKDQFEEWANEAYPQVWGELKKKYAKKRDSEGLPVFKIRPRPWKA</sequence>
<protein>
    <submittedName>
        <fullName evidence="1">Uncharacterized protein</fullName>
    </submittedName>
</protein>
<name>A0AAX6MER7_9PEZI</name>
<dbReference type="PANTHER" id="PTHR47938">
    <property type="entry name" value="RESPIRATORY COMPLEX I CHAPERONE (CIA84), PUTATIVE (AFU_ORTHOLOGUE AFUA_2G06020)-RELATED"/>
    <property type="match status" value="1"/>
</dbReference>
<dbReference type="AlphaFoldDB" id="A0AAX6MER7"/>
<reference evidence="1 2" key="1">
    <citation type="journal article" date="2024" name="Front Chem Biol">
        <title>Unveiling the potential of Daldinia eschscholtzii MFLUCC 19-0629 through bioactivity and bioinformatics studies for enhanced sustainable agriculture production.</title>
        <authorList>
            <person name="Brooks S."/>
            <person name="Weaver J.A."/>
            <person name="Klomchit A."/>
            <person name="Alharthi S.A."/>
            <person name="Onlamun T."/>
            <person name="Nurani R."/>
            <person name="Vong T.K."/>
            <person name="Alberti F."/>
            <person name="Greco C."/>
        </authorList>
    </citation>
    <scope>NUCLEOTIDE SEQUENCE [LARGE SCALE GENOMIC DNA]</scope>
    <source>
        <strain evidence="1">MFLUCC 19-0629</strain>
    </source>
</reference>
<gene>
    <name evidence="1" type="ORF">Daesc_007681</name>
</gene>
<keyword evidence="2" id="KW-1185">Reference proteome</keyword>
<comment type="caution">
    <text evidence="1">The sequence shown here is derived from an EMBL/GenBank/DDBJ whole genome shotgun (WGS) entry which is preliminary data.</text>
</comment>